<dbReference type="Gene3D" id="1.10.287.130">
    <property type="match status" value="1"/>
</dbReference>
<comment type="caution">
    <text evidence="12">The sequence shown here is derived from an EMBL/GenBank/DDBJ whole genome shotgun (WGS) entry which is preliminary data.</text>
</comment>
<feature type="transmembrane region" description="Helical" evidence="7">
    <location>
        <begin position="265"/>
        <end position="281"/>
    </location>
</feature>
<dbReference type="PROSITE" id="PS50894">
    <property type="entry name" value="HPT"/>
    <property type="match status" value="1"/>
</dbReference>
<dbReference type="InterPro" id="IPR036890">
    <property type="entry name" value="HATPase_C_sf"/>
</dbReference>
<evidence type="ECO:0000256" key="1">
    <source>
        <dbReference type="ARBA" id="ARBA00000085"/>
    </source>
</evidence>
<evidence type="ECO:0000256" key="4">
    <source>
        <dbReference type="ARBA" id="ARBA00023012"/>
    </source>
</evidence>
<dbReference type="Gene3D" id="3.30.565.10">
    <property type="entry name" value="Histidine kinase-like ATPase, C-terminal domain"/>
    <property type="match status" value="1"/>
</dbReference>
<dbReference type="InterPro" id="IPR008207">
    <property type="entry name" value="Sig_transdc_His_kin_Hpt_dom"/>
</dbReference>
<dbReference type="EC" id="2.7.13.3" evidence="2"/>
<feature type="transmembrane region" description="Helical" evidence="7">
    <location>
        <begin position="197"/>
        <end position="218"/>
    </location>
</feature>
<dbReference type="EMBL" id="JABBFX010000002">
    <property type="protein sequence ID" value="NML46629.1"/>
    <property type="molecule type" value="Genomic_DNA"/>
</dbReference>
<evidence type="ECO:0000313" key="12">
    <source>
        <dbReference type="EMBL" id="NML46629.1"/>
    </source>
</evidence>
<feature type="domain" description="Histidine kinase" evidence="9">
    <location>
        <begin position="425"/>
        <end position="636"/>
    </location>
</feature>
<dbReference type="SMART" id="SM00388">
    <property type="entry name" value="HisKA"/>
    <property type="match status" value="1"/>
</dbReference>
<feature type="chain" id="PRO_5032746971" description="histidine kinase" evidence="8">
    <location>
        <begin position="26"/>
        <end position="900"/>
    </location>
</feature>
<feature type="transmembrane region" description="Helical" evidence="7">
    <location>
        <begin position="225"/>
        <end position="245"/>
    </location>
</feature>
<sequence>MSFGRGLLASFLALLFLLAAGPAAADHTLPAAMAGRLELAWVPDEPLPLQGEWGFAWHRFVDPHWQGLPTSAFAPVPSSWNDLTVDGKPPGENGWGTYALQVDCPAGRSLAVEVNGQRTASRLYINGEEVAAHGEPGPDRERSWPAVYSRVPVTRVFACPLRLTLHISNFDHRAGGFVRPMMVGTVDVLERARERRIIYDTVLLAAYLITGGLSLIFFTVRRREMAPLVFGLFCVCMAIYTDMIGERLFLRFFGPQVAWYPYMRVEYLSWIASMALFFLTLRGLFPAEIHRRAVQLVLAGLGLGAVAVLALRPGQYSYVVVPGQAIAVIVAIYIAVAMVRAGRSARTDARVLLAGMLAIFAALVADLLLIDAPGPDKKFAPIGFALFMLSPAVVIARRLTKALNAEERSRTLEENARLREDVERMSRHDLKTPLNSILGAARLLRDEDRLTADQRELVGVLQRAALRMLEMVNLSLGLFKMETGNYDLRAQPVDLRQVVTRVLVDLHPFADANAVTLFSQGSGHAPIYVRGEELLCYSIIANLVKNAVEAAGPGKRVSLALAGGDPVTVTVHNPGQVPPEIAAQFFEKYVTSGKSGGTGLGTYSARLMARAQQGELAMRTDPAEGTTLTLTLPPLKGEPPAPLPMLPIDQPALALDGVPPRTVLLVDDDEFMRLVTRRLLPSPPFTVETAANGQAAVESMGRHWPDFLLLDMEMPLRSGVDTVRWVREQEAVHGRPRCAVVMLSGNDDEASTARALQAGADRFLVKPVSREHLLATLRELEAGLPPSEADGLAIPPHEPARPADEIVVVDPEWVEFFPDLMSYQRDTVEAMARALAAGDREDLQFLAHRAKGGLATMGLEWAARQSRLLERDALTAPATELEHIIAAMREHLVRVRLESK</sequence>
<comment type="catalytic activity">
    <reaction evidence="1">
        <text>ATP + protein L-histidine = ADP + protein N-phospho-L-histidine.</text>
        <dbReference type="EC" id="2.7.13.3"/>
    </reaction>
</comment>
<dbReference type="PROSITE" id="PS50110">
    <property type="entry name" value="RESPONSE_REGULATORY"/>
    <property type="match status" value="1"/>
</dbReference>
<dbReference type="Gene3D" id="3.40.50.2300">
    <property type="match status" value="1"/>
</dbReference>
<dbReference type="PROSITE" id="PS50109">
    <property type="entry name" value="HIS_KIN"/>
    <property type="match status" value="1"/>
</dbReference>
<dbReference type="Pfam" id="PF07695">
    <property type="entry name" value="7TMR-DISM_7TM"/>
    <property type="match status" value="1"/>
</dbReference>
<dbReference type="Gene3D" id="2.60.120.260">
    <property type="entry name" value="Galactose-binding domain-like"/>
    <property type="match status" value="1"/>
</dbReference>
<reference evidence="12 13" key="1">
    <citation type="submission" date="2020-04" db="EMBL/GenBank/DDBJ databases">
        <title>Ramlibacter sp. G-1-2-2 isolated from soil.</title>
        <authorList>
            <person name="Dahal R.H."/>
        </authorList>
    </citation>
    <scope>NUCLEOTIDE SEQUENCE [LARGE SCALE GENOMIC DNA]</scope>
    <source>
        <strain evidence="12 13">G-1-2-2</strain>
    </source>
</reference>
<evidence type="ECO:0000256" key="8">
    <source>
        <dbReference type="SAM" id="SignalP"/>
    </source>
</evidence>
<dbReference type="SUPFAM" id="SSF49785">
    <property type="entry name" value="Galactose-binding domain-like"/>
    <property type="match status" value="1"/>
</dbReference>
<dbReference type="InterPro" id="IPR036097">
    <property type="entry name" value="HisK_dim/P_sf"/>
</dbReference>
<dbReference type="InterPro" id="IPR008979">
    <property type="entry name" value="Galactose-bd-like_sf"/>
</dbReference>
<dbReference type="SMART" id="SM00387">
    <property type="entry name" value="HATPase_c"/>
    <property type="match status" value="1"/>
</dbReference>
<dbReference type="SUPFAM" id="SSF55874">
    <property type="entry name" value="ATPase domain of HSP90 chaperone/DNA topoisomerase II/histidine kinase"/>
    <property type="match status" value="1"/>
</dbReference>
<dbReference type="Proteomes" id="UP000541185">
    <property type="component" value="Unassembled WGS sequence"/>
</dbReference>
<name>A0A848HAU5_9BURK</name>
<feature type="domain" description="Response regulatory" evidence="10">
    <location>
        <begin position="662"/>
        <end position="781"/>
    </location>
</feature>
<feature type="modified residue" description="4-aspartylphosphate" evidence="6">
    <location>
        <position position="711"/>
    </location>
</feature>
<evidence type="ECO:0000256" key="5">
    <source>
        <dbReference type="PROSITE-ProRule" id="PRU00110"/>
    </source>
</evidence>
<dbReference type="CDD" id="cd00082">
    <property type="entry name" value="HisKA"/>
    <property type="match status" value="1"/>
</dbReference>
<dbReference type="InterPro" id="IPR011006">
    <property type="entry name" value="CheY-like_superfamily"/>
</dbReference>
<feature type="transmembrane region" description="Helical" evidence="7">
    <location>
        <begin position="317"/>
        <end position="339"/>
    </location>
</feature>
<accession>A0A848HAU5</accession>
<dbReference type="SUPFAM" id="SSF52172">
    <property type="entry name" value="CheY-like"/>
    <property type="match status" value="1"/>
</dbReference>
<dbReference type="InterPro" id="IPR001789">
    <property type="entry name" value="Sig_transdc_resp-reg_receiver"/>
</dbReference>
<dbReference type="SMART" id="SM00448">
    <property type="entry name" value="REC"/>
    <property type="match status" value="1"/>
</dbReference>
<feature type="transmembrane region" description="Helical" evidence="7">
    <location>
        <begin position="351"/>
        <end position="370"/>
    </location>
</feature>
<keyword evidence="13" id="KW-1185">Reference proteome</keyword>
<evidence type="ECO:0000259" key="9">
    <source>
        <dbReference type="PROSITE" id="PS50109"/>
    </source>
</evidence>
<dbReference type="PANTHER" id="PTHR43547">
    <property type="entry name" value="TWO-COMPONENT HISTIDINE KINASE"/>
    <property type="match status" value="1"/>
</dbReference>
<dbReference type="InterPro" id="IPR003594">
    <property type="entry name" value="HATPase_dom"/>
</dbReference>
<feature type="domain" description="HPt" evidence="11">
    <location>
        <begin position="809"/>
        <end position="900"/>
    </location>
</feature>
<organism evidence="12 13">
    <name type="scientific">Ramlibacter agri</name>
    <dbReference type="NCBI Taxonomy" id="2728837"/>
    <lineage>
        <taxon>Bacteria</taxon>
        <taxon>Pseudomonadati</taxon>
        <taxon>Pseudomonadota</taxon>
        <taxon>Betaproteobacteria</taxon>
        <taxon>Burkholderiales</taxon>
        <taxon>Comamonadaceae</taxon>
        <taxon>Ramlibacter</taxon>
    </lineage>
</organism>
<dbReference type="AlphaFoldDB" id="A0A848HAU5"/>
<proteinExistence type="predicted"/>
<dbReference type="SUPFAM" id="SSF47384">
    <property type="entry name" value="Homodimeric domain of signal transducing histidine kinase"/>
    <property type="match status" value="1"/>
</dbReference>
<evidence type="ECO:0000313" key="13">
    <source>
        <dbReference type="Proteomes" id="UP000541185"/>
    </source>
</evidence>
<dbReference type="Pfam" id="PF02518">
    <property type="entry name" value="HATPase_c"/>
    <property type="match status" value="1"/>
</dbReference>
<dbReference type="PANTHER" id="PTHR43547:SF2">
    <property type="entry name" value="HYBRID SIGNAL TRANSDUCTION HISTIDINE KINASE C"/>
    <property type="match status" value="1"/>
</dbReference>
<gene>
    <name evidence="12" type="ORF">HHL11_22985</name>
</gene>
<dbReference type="Pfam" id="PF00512">
    <property type="entry name" value="HisKA"/>
    <property type="match status" value="1"/>
</dbReference>
<dbReference type="GO" id="GO:0000155">
    <property type="term" value="F:phosphorelay sensor kinase activity"/>
    <property type="evidence" value="ECO:0007669"/>
    <property type="project" value="InterPro"/>
</dbReference>
<evidence type="ECO:0000256" key="6">
    <source>
        <dbReference type="PROSITE-ProRule" id="PRU00169"/>
    </source>
</evidence>
<dbReference type="SUPFAM" id="SSF47226">
    <property type="entry name" value="Histidine-containing phosphotransfer domain, HPT domain"/>
    <property type="match status" value="1"/>
</dbReference>
<feature type="modified residue" description="Phosphohistidine" evidence="5">
    <location>
        <position position="848"/>
    </location>
</feature>
<dbReference type="Gene3D" id="1.20.120.160">
    <property type="entry name" value="HPT domain"/>
    <property type="match status" value="1"/>
</dbReference>
<keyword evidence="4" id="KW-0902">Two-component regulatory system</keyword>
<dbReference type="CDD" id="cd17546">
    <property type="entry name" value="REC_hyHK_CKI1_RcsC-like"/>
    <property type="match status" value="1"/>
</dbReference>
<evidence type="ECO:0000256" key="7">
    <source>
        <dbReference type="SAM" id="Phobius"/>
    </source>
</evidence>
<feature type="signal peptide" evidence="8">
    <location>
        <begin position="1"/>
        <end position="25"/>
    </location>
</feature>
<protein>
    <recommendedName>
        <fullName evidence="2">histidine kinase</fullName>
        <ecNumber evidence="2">2.7.13.3</ecNumber>
    </recommendedName>
</protein>
<dbReference type="Pfam" id="PF01627">
    <property type="entry name" value="Hpt"/>
    <property type="match status" value="1"/>
</dbReference>
<keyword evidence="7" id="KW-0472">Membrane</keyword>
<feature type="transmembrane region" description="Helical" evidence="7">
    <location>
        <begin position="293"/>
        <end position="311"/>
    </location>
</feature>
<dbReference type="InterPro" id="IPR005467">
    <property type="entry name" value="His_kinase_dom"/>
</dbReference>
<evidence type="ECO:0000256" key="3">
    <source>
        <dbReference type="ARBA" id="ARBA00022553"/>
    </source>
</evidence>
<keyword evidence="3 6" id="KW-0597">Phosphoprotein</keyword>
<dbReference type="InterPro" id="IPR036641">
    <property type="entry name" value="HPT_dom_sf"/>
</dbReference>
<dbReference type="InterPro" id="IPR003661">
    <property type="entry name" value="HisK_dim/P_dom"/>
</dbReference>
<keyword evidence="7" id="KW-0812">Transmembrane</keyword>
<dbReference type="Pfam" id="PF00072">
    <property type="entry name" value="Response_reg"/>
    <property type="match status" value="1"/>
</dbReference>
<keyword evidence="7" id="KW-1133">Transmembrane helix</keyword>
<keyword evidence="8" id="KW-0732">Signal</keyword>
<evidence type="ECO:0000259" key="10">
    <source>
        <dbReference type="PROSITE" id="PS50110"/>
    </source>
</evidence>
<dbReference type="InterPro" id="IPR011623">
    <property type="entry name" value="7TMR_DISM_rcpt_extracell_dom1"/>
</dbReference>
<evidence type="ECO:0000256" key="2">
    <source>
        <dbReference type="ARBA" id="ARBA00012438"/>
    </source>
</evidence>
<evidence type="ECO:0000259" key="11">
    <source>
        <dbReference type="PROSITE" id="PS50894"/>
    </source>
</evidence>